<keyword evidence="7" id="KW-0732">Signal</keyword>
<keyword evidence="10" id="KW-1185">Reference proteome</keyword>
<reference evidence="9 10" key="1">
    <citation type="submission" date="2015-06" db="EMBL/GenBank/DDBJ databases">
        <title>Prevotella sp. 109, sp. nov., a novel member of the family Prevotellaceae isolated from human faeces.</title>
        <authorList>
            <person name="Shkoporov A.N."/>
            <person name="Chaplin A.V."/>
            <person name="Kafarskaia L.I."/>
            <person name="Efimov B.A."/>
        </authorList>
    </citation>
    <scope>NUCLEOTIDE SEQUENCE [LARGE SCALE GENOMIC DNA]</scope>
    <source>
        <strain evidence="9 10">109</strain>
    </source>
</reference>
<dbReference type="Pfam" id="PF00254">
    <property type="entry name" value="FKBP_C"/>
    <property type="match status" value="1"/>
</dbReference>
<feature type="domain" description="PPIase FKBP-type" evidence="8">
    <location>
        <begin position="95"/>
        <end position="192"/>
    </location>
</feature>
<evidence type="ECO:0000256" key="2">
    <source>
        <dbReference type="ARBA" id="ARBA00006577"/>
    </source>
</evidence>
<dbReference type="RefSeq" id="WP_053397974.1">
    <property type="nucleotide sequence ID" value="NZ_LFQU01000006.1"/>
</dbReference>
<evidence type="ECO:0000313" key="10">
    <source>
        <dbReference type="Proteomes" id="UP000036951"/>
    </source>
</evidence>
<evidence type="ECO:0000256" key="7">
    <source>
        <dbReference type="SAM" id="SignalP"/>
    </source>
</evidence>
<evidence type="ECO:0000256" key="1">
    <source>
        <dbReference type="ARBA" id="ARBA00000971"/>
    </source>
</evidence>
<dbReference type="AlphaFoldDB" id="A0A8E1UQZ0"/>
<dbReference type="OrthoDB" id="9814548at2"/>
<comment type="catalytic activity">
    <reaction evidence="1 5 6">
        <text>[protein]-peptidylproline (omega=180) = [protein]-peptidylproline (omega=0)</text>
        <dbReference type="Rhea" id="RHEA:16237"/>
        <dbReference type="Rhea" id="RHEA-COMP:10747"/>
        <dbReference type="Rhea" id="RHEA-COMP:10748"/>
        <dbReference type="ChEBI" id="CHEBI:83833"/>
        <dbReference type="ChEBI" id="CHEBI:83834"/>
        <dbReference type="EC" id="5.2.1.8"/>
    </reaction>
</comment>
<dbReference type="SUPFAM" id="SSF54534">
    <property type="entry name" value="FKBP-like"/>
    <property type="match status" value="1"/>
</dbReference>
<dbReference type="InterPro" id="IPR046357">
    <property type="entry name" value="PPIase_dom_sf"/>
</dbReference>
<dbReference type="InterPro" id="IPR001179">
    <property type="entry name" value="PPIase_FKBP_dom"/>
</dbReference>
<dbReference type="PANTHER" id="PTHR43811">
    <property type="entry name" value="FKBP-TYPE PEPTIDYL-PROLYL CIS-TRANS ISOMERASE FKPA"/>
    <property type="match status" value="1"/>
</dbReference>
<keyword evidence="4 5" id="KW-0413">Isomerase</keyword>
<comment type="caution">
    <text evidence="9">The sequence shown here is derived from an EMBL/GenBank/DDBJ whole genome shotgun (WGS) entry which is preliminary data.</text>
</comment>
<evidence type="ECO:0000256" key="5">
    <source>
        <dbReference type="PROSITE-ProRule" id="PRU00277"/>
    </source>
</evidence>
<accession>A0A8E1UQZ0</accession>
<gene>
    <name evidence="9" type="ORF">ACU52_04995</name>
</gene>
<evidence type="ECO:0000259" key="8">
    <source>
        <dbReference type="PROSITE" id="PS50059"/>
    </source>
</evidence>
<organism evidence="9 10">
    <name type="scientific">Xylanibacter rarus</name>
    <dbReference type="NCBI Taxonomy" id="1676614"/>
    <lineage>
        <taxon>Bacteria</taxon>
        <taxon>Pseudomonadati</taxon>
        <taxon>Bacteroidota</taxon>
        <taxon>Bacteroidia</taxon>
        <taxon>Bacteroidales</taxon>
        <taxon>Prevotellaceae</taxon>
        <taxon>Xylanibacter</taxon>
    </lineage>
</organism>
<dbReference type="EMBL" id="LFQU01000006">
    <property type="protein sequence ID" value="KOO69021.1"/>
    <property type="molecule type" value="Genomic_DNA"/>
</dbReference>
<evidence type="ECO:0000256" key="4">
    <source>
        <dbReference type="ARBA" id="ARBA00023235"/>
    </source>
</evidence>
<dbReference type="Proteomes" id="UP000036951">
    <property type="component" value="Unassembled WGS sequence"/>
</dbReference>
<dbReference type="GO" id="GO:0003755">
    <property type="term" value="F:peptidyl-prolyl cis-trans isomerase activity"/>
    <property type="evidence" value="ECO:0007669"/>
    <property type="project" value="UniProtKB-UniRule"/>
</dbReference>
<comment type="similarity">
    <text evidence="2 6">Belongs to the FKBP-type PPIase family.</text>
</comment>
<dbReference type="PANTHER" id="PTHR43811:SF23">
    <property type="entry name" value="FKBP-TYPE 22 KDA PEPTIDYL-PROLYL CIS-TRANS ISOMERASE"/>
    <property type="match status" value="1"/>
</dbReference>
<proteinExistence type="inferred from homology"/>
<evidence type="ECO:0000256" key="3">
    <source>
        <dbReference type="ARBA" id="ARBA00023110"/>
    </source>
</evidence>
<evidence type="ECO:0000256" key="6">
    <source>
        <dbReference type="RuleBase" id="RU003915"/>
    </source>
</evidence>
<feature type="chain" id="PRO_5034557939" description="Peptidyl-prolyl cis-trans isomerase" evidence="7">
    <location>
        <begin position="21"/>
        <end position="211"/>
    </location>
</feature>
<evidence type="ECO:0000313" key="9">
    <source>
        <dbReference type="EMBL" id="KOO69021.1"/>
    </source>
</evidence>
<protein>
    <recommendedName>
        <fullName evidence="6">Peptidyl-prolyl cis-trans isomerase</fullName>
        <ecNumber evidence="6">5.2.1.8</ecNumber>
    </recommendedName>
</protein>
<sequence>MKKYNIFALLMLLIAPLCFMACSENEDTVEEFPDWKNRNEAYFDNIYEKAMGIEDGSWKIIRNYSLEDTIPAGYADHIVVEVLEKGTGSGCPMFTDSVLVHYRGRLLPSTSYSEGYVFDESYEGEFNPQTALPRQLYVGGLIDGFTTALQYMHIGDRWRVYIPYQLGYGSTGSTGIPAYSTLVFDIALVAYYRPGVTPDPWYAKKGKWITE</sequence>
<feature type="signal peptide" evidence="7">
    <location>
        <begin position="1"/>
        <end position="20"/>
    </location>
</feature>
<name>A0A8E1UQZ0_9BACT</name>
<dbReference type="EC" id="5.2.1.8" evidence="6"/>
<dbReference type="PROSITE" id="PS50059">
    <property type="entry name" value="FKBP_PPIASE"/>
    <property type="match status" value="1"/>
</dbReference>
<keyword evidence="3 5" id="KW-0697">Rotamase</keyword>
<dbReference type="Gene3D" id="3.10.50.40">
    <property type="match status" value="1"/>
</dbReference>